<dbReference type="OrthoDB" id="9780017at2"/>
<accession>A0A5C5Z253</accession>
<evidence type="ECO:0000313" key="2">
    <source>
        <dbReference type="EMBL" id="TWT81462.1"/>
    </source>
</evidence>
<name>A0A5C5Z253_9BACT</name>
<dbReference type="EMBL" id="SJPJ01000001">
    <property type="protein sequence ID" value="TWT81462.1"/>
    <property type="molecule type" value="Genomic_DNA"/>
</dbReference>
<dbReference type="AlphaFoldDB" id="A0A5C5Z253"/>
<reference evidence="2 3" key="1">
    <citation type="submission" date="2019-02" db="EMBL/GenBank/DDBJ databases">
        <title>Deep-cultivation of Planctomycetes and their phenomic and genomic characterization uncovers novel biology.</title>
        <authorList>
            <person name="Wiegand S."/>
            <person name="Jogler M."/>
            <person name="Boedeker C."/>
            <person name="Pinto D."/>
            <person name="Vollmers J."/>
            <person name="Rivas-Marin E."/>
            <person name="Kohn T."/>
            <person name="Peeters S.H."/>
            <person name="Heuer A."/>
            <person name="Rast P."/>
            <person name="Oberbeckmann S."/>
            <person name="Bunk B."/>
            <person name="Jeske O."/>
            <person name="Meyerdierks A."/>
            <person name="Storesund J.E."/>
            <person name="Kallscheuer N."/>
            <person name="Luecker S."/>
            <person name="Lage O.M."/>
            <person name="Pohl T."/>
            <person name="Merkel B.J."/>
            <person name="Hornburger P."/>
            <person name="Mueller R.-W."/>
            <person name="Bruemmer F."/>
            <person name="Labrenz M."/>
            <person name="Spormann A.M."/>
            <person name="Op Den Camp H."/>
            <person name="Overmann J."/>
            <person name="Amann R."/>
            <person name="Jetten M.S.M."/>
            <person name="Mascher T."/>
            <person name="Medema M.H."/>
            <person name="Devos D.P."/>
            <person name="Kaster A.-K."/>
            <person name="Ovreas L."/>
            <person name="Rohde M."/>
            <person name="Galperin M.Y."/>
            <person name="Jogler C."/>
        </authorList>
    </citation>
    <scope>NUCLEOTIDE SEQUENCE [LARGE SCALE GENOMIC DNA]</scope>
    <source>
        <strain evidence="2 3">CA13</strain>
    </source>
</reference>
<sequence>MVHNGLVIRENIELAWANGTNWDRPQRPRGPVIIQGDYGPIAIRNMTVREWKGDTNLLNLPPEGFNSLFNGKDFTGWNANAKVQQMWAIEDGVLKSPELLEEWGADLVTEKKYSNFVLMADYRMPTASDSGIHFRDFLPAMKGKIGDAEQFNLRSGAGTGHLESFFLIPEVMKLPKPQHPKIKSIDPEIGKWHTIKLTVVGQTVSAEVDGDVIIERFEYPPGILSMEPSHLRFQKHRFVEGRPGVRNPCSIEFRNIFIKELEDEDEEAAQTSGLNVPPPSFTALFNGKNLEGWHTPPLVQEFWSIEDGVLKSSGLIETWGASLATKKHYRDFVLLLDFRMPTISDSGINFRRLIPEIPGFGDMEQFNLRSRGGMGHLESYYFLPKETAMKVGLKEEHKPHVRHIDPEVGVWHTVKLIVKGRTFSAEFDGEVLHDNFQYHDWMLNMEPAPIRLQKHIVVHGDNLNHWATTPANGNLRCAAGSHAQHAFA</sequence>
<dbReference type="InterPro" id="IPR010496">
    <property type="entry name" value="AL/BT2_dom"/>
</dbReference>
<gene>
    <name evidence="2" type="ORF">CA13_29150</name>
</gene>
<organism evidence="2 3">
    <name type="scientific">Novipirellula herctigrandis</name>
    <dbReference type="NCBI Taxonomy" id="2527986"/>
    <lineage>
        <taxon>Bacteria</taxon>
        <taxon>Pseudomonadati</taxon>
        <taxon>Planctomycetota</taxon>
        <taxon>Planctomycetia</taxon>
        <taxon>Pirellulales</taxon>
        <taxon>Pirellulaceae</taxon>
        <taxon>Novipirellula</taxon>
    </lineage>
</organism>
<proteinExistence type="predicted"/>
<evidence type="ECO:0000313" key="3">
    <source>
        <dbReference type="Proteomes" id="UP000315010"/>
    </source>
</evidence>
<evidence type="ECO:0000259" key="1">
    <source>
        <dbReference type="Pfam" id="PF06439"/>
    </source>
</evidence>
<keyword evidence="3" id="KW-1185">Reference proteome</keyword>
<feature type="domain" description="3-keto-alpha-glucoside-1,2-lyase/3-keto-2-hydroxy-glucal hydratase" evidence="1">
    <location>
        <begin position="281"/>
        <end position="455"/>
    </location>
</feature>
<dbReference type="Proteomes" id="UP000315010">
    <property type="component" value="Unassembled WGS sequence"/>
</dbReference>
<protein>
    <recommendedName>
        <fullName evidence="1">3-keto-alpha-glucoside-1,2-lyase/3-keto-2-hydroxy-glucal hydratase domain-containing protein</fullName>
    </recommendedName>
</protein>
<dbReference type="GO" id="GO:0016787">
    <property type="term" value="F:hydrolase activity"/>
    <property type="evidence" value="ECO:0007669"/>
    <property type="project" value="InterPro"/>
</dbReference>
<dbReference type="Pfam" id="PF06439">
    <property type="entry name" value="3keto-disac_hyd"/>
    <property type="match status" value="2"/>
</dbReference>
<dbReference type="Gene3D" id="2.60.120.560">
    <property type="entry name" value="Exo-inulinase, domain 1"/>
    <property type="match status" value="2"/>
</dbReference>
<feature type="domain" description="3-keto-alpha-glucoside-1,2-lyase/3-keto-2-hydroxy-glucal hydratase" evidence="1">
    <location>
        <begin position="64"/>
        <end position="259"/>
    </location>
</feature>
<comment type="caution">
    <text evidence="2">The sequence shown here is derived from an EMBL/GenBank/DDBJ whole genome shotgun (WGS) entry which is preliminary data.</text>
</comment>